<evidence type="ECO:0000313" key="2">
    <source>
        <dbReference type="EMBL" id="KAK2759194.1"/>
    </source>
</evidence>
<organism evidence="2 3">
    <name type="scientific">Colletotrichum kahawae</name>
    <name type="common">Coffee berry disease fungus</name>
    <dbReference type="NCBI Taxonomy" id="34407"/>
    <lineage>
        <taxon>Eukaryota</taxon>
        <taxon>Fungi</taxon>
        <taxon>Dikarya</taxon>
        <taxon>Ascomycota</taxon>
        <taxon>Pezizomycotina</taxon>
        <taxon>Sordariomycetes</taxon>
        <taxon>Hypocreomycetidae</taxon>
        <taxon>Glomerellales</taxon>
        <taxon>Glomerellaceae</taxon>
        <taxon>Colletotrichum</taxon>
        <taxon>Colletotrichum gloeosporioides species complex</taxon>
    </lineage>
</organism>
<evidence type="ECO:0000313" key="3">
    <source>
        <dbReference type="Proteomes" id="UP001281614"/>
    </source>
</evidence>
<reference evidence="2" key="1">
    <citation type="submission" date="2023-02" db="EMBL/GenBank/DDBJ databases">
        <title>Colletotrichum kahawae CIFC_Que2 genome sequencing and assembly.</title>
        <authorList>
            <person name="Baroncelli R."/>
        </authorList>
    </citation>
    <scope>NUCLEOTIDE SEQUENCE</scope>
    <source>
        <strain evidence="2">CIFC_Que2</strain>
    </source>
</reference>
<name>A0AAD9YD99_COLKA</name>
<proteinExistence type="predicted"/>
<comment type="caution">
    <text evidence="2">The sequence shown here is derived from an EMBL/GenBank/DDBJ whole genome shotgun (WGS) entry which is preliminary data.</text>
</comment>
<evidence type="ECO:0000256" key="1">
    <source>
        <dbReference type="SAM" id="SignalP"/>
    </source>
</evidence>
<protein>
    <submittedName>
        <fullName evidence="2">Uncharacterized protein</fullName>
    </submittedName>
</protein>
<dbReference type="Proteomes" id="UP001281614">
    <property type="component" value="Unassembled WGS sequence"/>
</dbReference>
<feature type="chain" id="PRO_5042087110" evidence="1">
    <location>
        <begin position="21"/>
        <end position="103"/>
    </location>
</feature>
<keyword evidence="1" id="KW-0732">Signal</keyword>
<sequence>MRFSILLLVVATTLLSPVTADVIEKTSAPIGDKSAALSIGKPPRGPLTPRQGGCYEQCMKTCHKGSKDREQLDEAYKCFRRHCYQPEVKPCQGWQHHIDYDGR</sequence>
<keyword evidence="3" id="KW-1185">Reference proteome</keyword>
<dbReference type="EMBL" id="VYYT01000184">
    <property type="protein sequence ID" value="KAK2759194.1"/>
    <property type="molecule type" value="Genomic_DNA"/>
</dbReference>
<accession>A0AAD9YD99</accession>
<dbReference type="AlphaFoldDB" id="A0AAD9YD99"/>
<feature type="signal peptide" evidence="1">
    <location>
        <begin position="1"/>
        <end position="20"/>
    </location>
</feature>
<gene>
    <name evidence="2" type="ORF">CKAH01_16737</name>
</gene>